<dbReference type="CDD" id="cd03676">
    <property type="entry name" value="NUDIX_Tnr3_like"/>
    <property type="match status" value="1"/>
</dbReference>
<dbReference type="Pfam" id="PF00293">
    <property type="entry name" value="NUDIX"/>
    <property type="match status" value="1"/>
</dbReference>
<accession>A0A149TG42</accession>
<dbReference type="SUPFAM" id="SSF55811">
    <property type="entry name" value="Nudix"/>
    <property type="match status" value="1"/>
</dbReference>
<dbReference type="PATRIC" id="fig|318683.6.peg.2665"/>
<organism evidence="2 3">
    <name type="scientific">Gluconobacter albidus</name>
    <dbReference type="NCBI Taxonomy" id="318683"/>
    <lineage>
        <taxon>Bacteria</taxon>
        <taxon>Pseudomonadati</taxon>
        <taxon>Pseudomonadota</taxon>
        <taxon>Alphaproteobacteria</taxon>
        <taxon>Acetobacterales</taxon>
        <taxon>Acetobacteraceae</taxon>
        <taxon>Gluconobacter</taxon>
    </lineage>
</organism>
<keyword evidence="2" id="KW-0808">Transferase</keyword>
<evidence type="ECO:0000313" key="2">
    <source>
        <dbReference type="EMBL" id="KXV46630.1"/>
    </source>
</evidence>
<dbReference type="PANTHER" id="PTHR13622:SF8">
    <property type="entry name" value="THIAMIN PYROPHOSPHOKINASE 1"/>
    <property type="match status" value="1"/>
</dbReference>
<proteinExistence type="predicted"/>
<dbReference type="RefSeq" id="WP_062109619.1">
    <property type="nucleotide sequence ID" value="NZ_LHZR01000112.1"/>
</dbReference>
<evidence type="ECO:0000313" key="3">
    <source>
        <dbReference type="Proteomes" id="UP000075636"/>
    </source>
</evidence>
<feature type="domain" description="Nudix hydrolase" evidence="1">
    <location>
        <begin position="119"/>
        <end position="265"/>
    </location>
</feature>
<dbReference type="PROSITE" id="PS51462">
    <property type="entry name" value="NUDIX"/>
    <property type="match status" value="1"/>
</dbReference>
<dbReference type="GO" id="GO:0016301">
    <property type="term" value="F:kinase activity"/>
    <property type="evidence" value="ECO:0007669"/>
    <property type="project" value="UniProtKB-KW"/>
</dbReference>
<dbReference type="InterPro" id="IPR015797">
    <property type="entry name" value="NUDIX_hydrolase-like_dom_sf"/>
</dbReference>
<dbReference type="PANTHER" id="PTHR13622">
    <property type="entry name" value="THIAMIN PYROPHOSPHOKINASE"/>
    <property type="match status" value="1"/>
</dbReference>
<dbReference type="FunFam" id="3.90.79.10:FF:000019">
    <property type="entry name" value="Thiamin pyrophosphokinase, putative"/>
    <property type="match status" value="1"/>
</dbReference>
<dbReference type="InterPro" id="IPR000086">
    <property type="entry name" value="NUDIX_hydrolase_dom"/>
</dbReference>
<dbReference type="AlphaFoldDB" id="A0A149TG42"/>
<keyword evidence="2" id="KW-0418">Kinase</keyword>
<evidence type="ECO:0000259" key="1">
    <source>
        <dbReference type="PROSITE" id="PS51462"/>
    </source>
</evidence>
<dbReference type="EMBL" id="LHZR01000112">
    <property type="protein sequence ID" value="KXV46630.1"/>
    <property type="molecule type" value="Genomic_DNA"/>
</dbReference>
<dbReference type="OrthoDB" id="8438812at2"/>
<dbReference type="GO" id="GO:0044715">
    <property type="term" value="F:8-oxo-dGDP phosphatase activity"/>
    <property type="evidence" value="ECO:0007669"/>
    <property type="project" value="TreeGrafter"/>
</dbReference>
<gene>
    <name evidence="2" type="ORF">AD945_13630</name>
</gene>
<dbReference type="Gene3D" id="3.90.79.10">
    <property type="entry name" value="Nucleoside Triphosphate Pyrophosphohydrolase"/>
    <property type="match status" value="1"/>
</dbReference>
<dbReference type="Proteomes" id="UP000075636">
    <property type="component" value="Unassembled WGS sequence"/>
</dbReference>
<name>A0A149TG42_9PROT</name>
<reference evidence="2 3" key="1">
    <citation type="submission" date="2015-06" db="EMBL/GenBank/DDBJ databases">
        <title>Improved classification and identification of acetic acid bacteria using matrix-assisted laser desorption/ionization time-of-flight mass spectrometry; Gluconobacter nephelii and Gluconobacter uchimurae are later heterotypic synonyms of Gluconobacter japonicus and Gluconobacter oxydans, respectively.</title>
        <authorList>
            <person name="Li L."/>
            <person name="Cleenwerck I."/>
            <person name="De Vuyst L."/>
            <person name="Vandamme P."/>
        </authorList>
    </citation>
    <scope>NUCLEOTIDE SEQUENCE [LARGE SCALE GENOMIC DNA]</scope>
    <source>
        <strain evidence="2 3">LMG 1768</strain>
    </source>
</reference>
<dbReference type="STRING" id="318683.A0U94_07545"/>
<sequence length="290" mass="31413">MAALHATYLAVSNKSFSRPLEPFLRHIAACNSAVLPGSRTPFFCADSQIGWITPSTMQALETLEAHKAGTFGVSSGADLFPLSRTLCEMGLYTSHDEAFDVRDDSGAVLGQVDRGAIPVLGLAAEGVHLNGLVERADGLFLWVARRSMSKRLDPGKLDHLVAGGMSAGLDPQTTVIKEAQEEAGIPAGLAAKAQRVGRIHYALERPEGLRRDVLHCYDLLLPEDFVPVAEDGEVESFHLLPIQRVMALVRDTDDFKFNVNLVLIDLFLRRGLFDPADAAILRRALSGQAS</sequence>
<comment type="caution">
    <text evidence="2">The sequence shown here is derived from an EMBL/GenBank/DDBJ whole genome shotgun (WGS) entry which is preliminary data.</text>
</comment>
<protein>
    <submittedName>
        <fullName evidence="2">Thiamine pyrophosphokinase</fullName>
    </submittedName>
</protein>